<name>R7UN59_CAPTE</name>
<evidence type="ECO:0000313" key="2">
    <source>
        <dbReference type="EnsemblMetazoa" id="CapteP189935"/>
    </source>
</evidence>
<accession>R7UN59</accession>
<keyword evidence="3" id="KW-1185">Reference proteome</keyword>
<dbReference type="EMBL" id="KB301566">
    <property type="protein sequence ID" value="ELU05382.1"/>
    <property type="molecule type" value="Genomic_DNA"/>
</dbReference>
<dbReference type="PANTHER" id="PTHR47510">
    <property type="entry name" value="REVERSE TRANSCRIPTASE DOMAIN-CONTAINING PROTEIN"/>
    <property type="match status" value="1"/>
</dbReference>
<dbReference type="HOGENOM" id="CLU_1504853_0_0_1"/>
<dbReference type="OrthoDB" id="445826at2759"/>
<proteinExistence type="predicted"/>
<dbReference type="Proteomes" id="UP000014760">
    <property type="component" value="Unassembled WGS sequence"/>
</dbReference>
<dbReference type="PANTHER" id="PTHR47510:SF3">
    <property type="entry name" value="ENDO_EXONUCLEASE_PHOSPHATASE DOMAIN-CONTAINING PROTEIN"/>
    <property type="match status" value="1"/>
</dbReference>
<evidence type="ECO:0000313" key="3">
    <source>
        <dbReference type="Proteomes" id="UP000014760"/>
    </source>
</evidence>
<evidence type="ECO:0008006" key="4">
    <source>
        <dbReference type="Google" id="ProtNLM"/>
    </source>
</evidence>
<dbReference type="AlphaFoldDB" id="R7UN59"/>
<dbReference type="EnsemblMetazoa" id="CapteT189935">
    <property type="protein sequence ID" value="CapteP189935"/>
    <property type="gene ID" value="CapteG189935"/>
</dbReference>
<dbReference type="OMA" id="RNTSITX"/>
<protein>
    <recommendedName>
        <fullName evidence="4">Reverse transcriptase domain-containing protein</fullName>
    </recommendedName>
</protein>
<sequence length="179" mass="20643">MSISRVYIVDHVLRTHPDSPQRNTLKTNIATYNKILKKTIRQAKALHYNNIFTQAHNNPKDTWKAINNTLNRNTKTDTNIEYLIDNDRKITAPKEIADHLNTFFTNIGHKIASQIPPSDTTIDTYLQPINAPPFDFHPITQTDIDQIIHKLKPQHSTGHDDINIILIKTLHRELCQPTK</sequence>
<dbReference type="EMBL" id="AMQN01007860">
    <property type="status" value="NOT_ANNOTATED_CDS"/>
    <property type="molecule type" value="Genomic_DNA"/>
</dbReference>
<gene>
    <name evidence="1" type="ORF">CAPTEDRAFT_189935</name>
</gene>
<organism evidence="1">
    <name type="scientific">Capitella teleta</name>
    <name type="common">Polychaete worm</name>
    <dbReference type="NCBI Taxonomy" id="283909"/>
    <lineage>
        <taxon>Eukaryota</taxon>
        <taxon>Metazoa</taxon>
        <taxon>Spiralia</taxon>
        <taxon>Lophotrochozoa</taxon>
        <taxon>Annelida</taxon>
        <taxon>Polychaeta</taxon>
        <taxon>Sedentaria</taxon>
        <taxon>Scolecida</taxon>
        <taxon>Capitellidae</taxon>
        <taxon>Capitella</taxon>
    </lineage>
</organism>
<reference evidence="2" key="3">
    <citation type="submission" date="2015-06" db="UniProtKB">
        <authorList>
            <consortium name="EnsemblMetazoa"/>
        </authorList>
    </citation>
    <scope>IDENTIFICATION</scope>
</reference>
<dbReference type="EMBL" id="AMQN01007861">
    <property type="status" value="NOT_ANNOTATED_CDS"/>
    <property type="molecule type" value="Genomic_DNA"/>
</dbReference>
<reference evidence="1 3" key="2">
    <citation type="journal article" date="2013" name="Nature">
        <title>Insights into bilaterian evolution from three spiralian genomes.</title>
        <authorList>
            <person name="Simakov O."/>
            <person name="Marletaz F."/>
            <person name="Cho S.J."/>
            <person name="Edsinger-Gonzales E."/>
            <person name="Havlak P."/>
            <person name="Hellsten U."/>
            <person name="Kuo D.H."/>
            <person name="Larsson T."/>
            <person name="Lv J."/>
            <person name="Arendt D."/>
            <person name="Savage R."/>
            <person name="Osoegawa K."/>
            <person name="de Jong P."/>
            <person name="Grimwood J."/>
            <person name="Chapman J.A."/>
            <person name="Shapiro H."/>
            <person name="Aerts A."/>
            <person name="Otillar R.P."/>
            <person name="Terry A.Y."/>
            <person name="Boore J.L."/>
            <person name="Grigoriev I.V."/>
            <person name="Lindberg D.R."/>
            <person name="Seaver E.C."/>
            <person name="Weisblat D.A."/>
            <person name="Putnam N.H."/>
            <person name="Rokhsar D.S."/>
        </authorList>
    </citation>
    <scope>NUCLEOTIDE SEQUENCE</scope>
    <source>
        <strain evidence="1 3">I ESC-2004</strain>
    </source>
</reference>
<dbReference type="STRING" id="283909.R7UN59"/>
<evidence type="ECO:0000313" key="1">
    <source>
        <dbReference type="EMBL" id="ELU05382.1"/>
    </source>
</evidence>
<reference evidence="3" key="1">
    <citation type="submission" date="2012-12" db="EMBL/GenBank/DDBJ databases">
        <authorList>
            <person name="Hellsten U."/>
            <person name="Grimwood J."/>
            <person name="Chapman J.A."/>
            <person name="Shapiro H."/>
            <person name="Aerts A."/>
            <person name="Otillar R.P."/>
            <person name="Terry A.Y."/>
            <person name="Boore J.L."/>
            <person name="Simakov O."/>
            <person name="Marletaz F."/>
            <person name="Cho S.-J."/>
            <person name="Edsinger-Gonzales E."/>
            <person name="Havlak P."/>
            <person name="Kuo D.-H."/>
            <person name="Larsson T."/>
            <person name="Lv J."/>
            <person name="Arendt D."/>
            <person name="Savage R."/>
            <person name="Osoegawa K."/>
            <person name="de Jong P."/>
            <person name="Lindberg D.R."/>
            <person name="Seaver E.C."/>
            <person name="Weisblat D.A."/>
            <person name="Putnam N.H."/>
            <person name="Grigoriev I.V."/>
            <person name="Rokhsar D.S."/>
        </authorList>
    </citation>
    <scope>NUCLEOTIDE SEQUENCE</scope>
    <source>
        <strain evidence="3">I ESC-2004</strain>
    </source>
</reference>